<dbReference type="AlphaFoldDB" id="W7HRN0"/>
<dbReference type="HOGENOM" id="CLU_110355_2_4_1"/>
<dbReference type="InterPro" id="IPR011008">
    <property type="entry name" value="Dimeric_a/b-barrel"/>
</dbReference>
<evidence type="ECO:0000313" key="2">
    <source>
        <dbReference type="Proteomes" id="UP000024837"/>
    </source>
</evidence>
<evidence type="ECO:0008006" key="3">
    <source>
        <dbReference type="Google" id="ProtNLM"/>
    </source>
</evidence>
<accession>W7HRN0</accession>
<dbReference type="Proteomes" id="UP000024837">
    <property type="component" value="Unassembled WGS sequence"/>
</dbReference>
<sequence length="117" mass="12724">MATEQYFIIVPDRPGAPRLQVRSEHLAKVANEDPAVSKTVFGGAYLTSQPETLDPAAWGFAGSAMMLEFPAGSGEEAVWNWLRTDPYTTGGVWDAEKARIVKFRAGLSNQKDLPAAK</sequence>
<dbReference type="PANTHER" id="PTHR33606:SF3">
    <property type="entry name" value="PROTEIN YCII"/>
    <property type="match status" value="1"/>
</dbReference>
<dbReference type="InterPro" id="IPR051807">
    <property type="entry name" value="Sec-metab_biosynth-assoc"/>
</dbReference>
<proteinExistence type="predicted"/>
<organism evidence="1 2">
    <name type="scientific">Drechslerella stenobrocha 248</name>
    <dbReference type="NCBI Taxonomy" id="1043628"/>
    <lineage>
        <taxon>Eukaryota</taxon>
        <taxon>Fungi</taxon>
        <taxon>Dikarya</taxon>
        <taxon>Ascomycota</taxon>
        <taxon>Pezizomycotina</taxon>
        <taxon>Orbiliomycetes</taxon>
        <taxon>Orbiliales</taxon>
        <taxon>Orbiliaceae</taxon>
        <taxon>Drechslerella</taxon>
    </lineage>
</organism>
<protein>
    <recommendedName>
        <fullName evidence="3">YCII-related domain-containing protein</fullName>
    </recommendedName>
</protein>
<name>W7HRN0_9PEZI</name>
<gene>
    <name evidence="1" type="ORF">DRE_04866</name>
</gene>
<dbReference type="Gene3D" id="3.30.70.1060">
    <property type="entry name" value="Dimeric alpha+beta barrel"/>
    <property type="match status" value="1"/>
</dbReference>
<dbReference type="OrthoDB" id="5519740at2759"/>
<evidence type="ECO:0000313" key="1">
    <source>
        <dbReference type="EMBL" id="EWC45859.1"/>
    </source>
</evidence>
<dbReference type="SUPFAM" id="SSF54909">
    <property type="entry name" value="Dimeric alpha+beta barrel"/>
    <property type="match status" value="1"/>
</dbReference>
<dbReference type="PANTHER" id="PTHR33606">
    <property type="entry name" value="PROTEIN YCII"/>
    <property type="match status" value="1"/>
</dbReference>
<dbReference type="EMBL" id="KI966423">
    <property type="protein sequence ID" value="EWC45859.1"/>
    <property type="molecule type" value="Genomic_DNA"/>
</dbReference>
<reference evidence="1 2" key="1">
    <citation type="submission" date="2013-05" db="EMBL/GenBank/DDBJ databases">
        <title>Drechslerella stenobrocha genome reveals carnivorous origination and mechanical trapping mechanism of predatory fungi.</title>
        <authorList>
            <person name="Liu X."/>
            <person name="Zhang W."/>
            <person name="Liu K."/>
        </authorList>
    </citation>
    <scope>NUCLEOTIDE SEQUENCE [LARGE SCALE GENOMIC DNA]</scope>
    <source>
        <strain evidence="1 2">248</strain>
    </source>
</reference>
<keyword evidence="2" id="KW-1185">Reference proteome</keyword>